<dbReference type="SUPFAM" id="SSF75011">
    <property type="entry name" value="3-carboxy-cis,cis-mucoante lactonizing enzyme"/>
    <property type="match status" value="1"/>
</dbReference>
<gene>
    <name evidence="1" type="ORF">METZ01_LOCUS19306</name>
</gene>
<protein>
    <recommendedName>
        <fullName evidence="2">SMP-30/Gluconolactonase/LRE-like region domain-containing protein</fullName>
    </recommendedName>
</protein>
<evidence type="ECO:0000313" key="1">
    <source>
        <dbReference type="EMBL" id="SUZ66452.1"/>
    </source>
</evidence>
<dbReference type="Gene3D" id="2.120.10.30">
    <property type="entry name" value="TolB, C-terminal domain"/>
    <property type="match status" value="1"/>
</dbReference>
<name>A0A381PHJ7_9ZZZZ</name>
<dbReference type="AlphaFoldDB" id="A0A381PHJ7"/>
<reference evidence="1" key="1">
    <citation type="submission" date="2018-05" db="EMBL/GenBank/DDBJ databases">
        <authorList>
            <person name="Lanie J.A."/>
            <person name="Ng W.-L."/>
            <person name="Kazmierczak K.M."/>
            <person name="Andrzejewski T.M."/>
            <person name="Davidsen T.M."/>
            <person name="Wayne K.J."/>
            <person name="Tettelin H."/>
            <person name="Glass J.I."/>
            <person name="Rusch D."/>
            <person name="Podicherti R."/>
            <person name="Tsui H.-C.T."/>
            <person name="Winkler M.E."/>
        </authorList>
    </citation>
    <scope>NUCLEOTIDE SEQUENCE</scope>
</reference>
<accession>A0A381PHJ7</accession>
<organism evidence="1">
    <name type="scientific">marine metagenome</name>
    <dbReference type="NCBI Taxonomy" id="408172"/>
    <lineage>
        <taxon>unclassified sequences</taxon>
        <taxon>metagenomes</taxon>
        <taxon>ecological metagenomes</taxon>
    </lineage>
</organism>
<sequence length="243" mass="27531">MLLDLQPDLLSWSIANRFLLLDKSKHELIELGPFGDVVLSSGFGRRSHRYGELIWIGNSPHGIWIVDRLDNQISVLDYRLNPVTSDGFEPRIFPEHAAVDPWGRVYLYSNQYNSIFLYEGGLDQQPLINLNRVVDIRACLKDMEINQDGELALLDCEGTVHFFHALGKLRHSYPSHVQQAEFLTAVRNKWFVFNSAGNGRSVRDQEPVSIPGASIPVLDIASMNRSIAVLSRDHILVLNVQSR</sequence>
<evidence type="ECO:0008006" key="2">
    <source>
        <dbReference type="Google" id="ProtNLM"/>
    </source>
</evidence>
<dbReference type="EMBL" id="UINC01000984">
    <property type="protein sequence ID" value="SUZ66452.1"/>
    <property type="molecule type" value="Genomic_DNA"/>
</dbReference>
<proteinExistence type="predicted"/>
<dbReference type="InterPro" id="IPR011042">
    <property type="entry name" value="6-blade_b-propeller_TolB-like"/>
</dbReference>